<evidence type="ECO:0000313" key="14">
    <source>
        <dbReference type="EMBL" id="TDQ41255.1"/>
    </source>
</evidence>
<dbReference type="InterPro" id="IPR020476">
    <property type="entry name" value="Nudix_hydrolase"/>
</dbReference>
<evidence type="ECO:0000256" key="6">
    <source>
        <dbReference type="ARBA" id="ARBA00022763"/>
    </source>
</evidence>
<dbReference type="GO" id="GO:0046872">
    <property type="term" value="F:metal ion binding"/>
    <property type="evidence" value="ECO:0007669"/>
    <property type="project" value="UniProtKB-KW"/>
</dbReference>
<keyword evidence="4" id="KW-0235">DNA replication</keyword>
<dbReference type="RefSeq" id="WP_133579845.1">
    <property type="nucleotide sequence ID" value="NZ_SNYJ01000004.1"/>
</dbReference>
<gene>
    <name evidence="14" type="ORF">EV213_104253</name>
</gene>
<dbReference type="InterPro" id="IPR000086">
    <property type="entry name" value="NUDIX_hydrolase_dom"/>
</dbReference>
<evidence type="ECO:0000259" key="13">
    <source>
        <dbReference type="PROSITE" id="PS51462"/>
    </source>
</evidence>
<evidence type="ECO:0000256" key="5">
    <source>
        <dbReference type="ARBA" id="ARBA00022723"/>
    </source>
</evidence>
<dbReference type="PANTHER" id="PTHR47707:SF1">
    <property type="entry name" value="NUDIX HYDROLASE FAMILY PROTEIN"/>
    <property type="match status" value="1"/>
</dbReference>
<dbReference type="GO" id="GO:0044716">
    <property type="term" value="F:8-oxo-GDP phosphatase activity"/>
    <property type="evidence" value="ECO:0007669"/>
    <property type="project" value="TreeGrafter"/>
</dbReference>
<dbReference type="InterPro" id="IPR020084">
    <property type="entry name" value="NUDIX_hydrolase_CS"/>
</dbReference>
<keyword evidence="3" id="KW-0515">Mutator protein</keyword>
<protein>
    <recommendedName>
        <fullName evidence="11">8-oxo-dGTP diphosphatase</fullName>
        <ecNumber evidence="11">3.6.1.55</ecNumber>
    </recommendedName>
</protein>
<dbReference type="PROSITE" id="PS00893">
    <property type="entry name" value="NUDIX_BOX"/>
    <property type="match status" value="1"/>
</dbReference>
<dbReference type="SUPFAM" id="SSF55811">
    <property type="entry name" value="Nudix"/>
    <property type="match status" value="1"/>
</dbReference>
<dbReference type="Gene3D" id="3.90.79.10">
    <property type="entry name" value="Nucleoside Triphosphate Pyrophosphohydrolase"/>
    <property type="match status" value="1"/>
</dbReference>
<dbReference type="PROSITE" id="PS51462">
    <property type="entry name" value="NUDIX"/>
    <property type="match status" value="1"/>
</dbReference>
<keyword evidence="15" id="KW-1185">Reference proteome</keyword>
<dbReference type="AlphaFoldDB" id="A0A4R6U9A6"/>
<comment type="catalytic activity">
    <reaction evidence="10">
        <text>8-oxo-dGTP + H2O = 8-oxo-dGMP + diphosphate + H(+)</text>
        <dbReference type="Rhea" id="RHEA:31575"/>
        <dbReference type="ChEBI" id="CHEBI:15377"/>
        <dbReference type="ChEBI" id="CHEBI:15378"/>
        <dbReference type="ChEBI" id="CHEBI:33019"/>
        <dbReference type="ChEBI" id="CHEBI:63224"/>
        <dbReference type="ChEBI" id="CHEBI:77896"/>
        <dbReference type="EC" id="3.6.1.55"/>
    </reaction>
</comment>
<sequence>MNEIHVVGAVIQRKNGELLCAQRSETMKQPLLWEFPGGKVEGNETHEQALVREIREELNCMISVGQYITSSDVQAASPKIVLHTYLCEPTEGEPTPLEHKTVCWLRPADLQTLQWAPADIDTVDWLMKRI</sequence>
<dbReference type="PANTHER" id="PTHR47707">
    <property type="entry name" value="8-OXO-DGTP DIPHOSPHATASE"/>
    <property type="match status" value="1"/>
</dbReference>
<evidence type="ECO:0000256" key="11">
    <source>
        <dbReference type="ARBA" id="ARBA00038905"/>
    </source>
</evidence>
<dbReference type="GO" id="GO:0044715">
    <property type="term" value="F:8-oxo-dGDP phosphatase activity"/>
    <property type="evidence" value="ECO:0007669"/>
    <property type="project" value="TreeGrafter"/>
</dbReference>
<comment type="similarity">
    <text evidence="2 12">Belongs to the Nudix hydrolase family.</text>
</comment>
<evidence type="ECO:0000256" key="12">
    <source>
        <dbReference type="RuleBase" id="RU003476"/>
    </source>
</evidence>
<evidence type="ECO:0000256" key="9">
    <source>
        <dbReference type="ARBA" id="ARBA00023204"/>
    </source>
</evidence>
<dbReference type="Pfam" id="PF00293">
    <property type="entry name" value="NUDIX"/>
    <property type="match status" value="1"/>
</dbReference>
<dbReference type="GO" id="GO:0006281">
    <property type="term" value="P:DNA repair"/>
    <property type="evidence" value="ECO:0007669"/>
    <property type="project" value="UniProtKB-KW"/>
</dbReference>
<comment type="cofactor">
    <cofactor evidence="1">
        <name>Mg(2+)</name>
        <dbReference type="ChEBI" id="CHEBI:18420"/>
    </cofactor>
</comment>
<dbReference type="InterPro" id="IPR015797">
    <property type="entry name" value="NUDIX_hydrolase-like_dom_sf"/>
</dbReference>
<dbReference type="EC" id="3.6.1.55" evidence="11"/>
<accession>A0A4R6U9A6</accession>
<feature type="domain" description="Nudix hydrolase" evidence="13">
    <location>
        <begin position="2"/>
        <end position="128"/>
    </location>
</feature>
<evidence type="ECO:0000256" key="2">
    <source>
        <dbReference type="ARBA" id="ARBA00005582"/>
    </source>
</evidence>
<evidence type="ECO:0000256" key="3">
    <source>
        <dbReference type="ARBA" id="ARBA00022457"/>
    </source>
</evidence>
<evidence type="ECO:0000256" key="4">
    <source>
        <dbReference type="ARBA" id="ARBA00022705"/>
    </source>
</evidence>
<evidence type="ECO:0000313" key="15">
    <source>
        <dbReference type="Proteomes" id="UP000295632"/>
    </source>
</evidence>
<evidence type="ECO:0000256" key="10">
    <source>
        <dbReference type="ARBA" id="ARBA00035861"/>
    </source>
</evidence>
<evidence type="ECO:0000256" key="7">
    <source>
        <dbReference type="ARBA" id="ARBA00022801"/>
    </source>
</evidence>
<dbReference type="Proteomes" id="UP000295632">
    <property type="component" value="Unassembled WGS sequence"/>
</dbReference>
<dbReference type="EMBL" id="SNYJ01000004">
    <property type="protein sequence ID" value="TDQ41255.1"/>
    <property type="molecule type" value="Genomic_DNA"/>
</dbReference>
<name>A0A4R6U9A6_9BACI</name>
<dbReference type="CDD" id="cd03425">
    <property type="entry name" value="NUDIX_MutT_NudA_like"/>
    <property type="match status" value="1"/>
</dbReference>
<keyword evidence="7 12" id="KW-0378">Hydrolase</keyword>
<keyword evidence="9" id="KW-0234">DNA repair</keyword>
<keyword evidence="6" id="KW-0227">DNA damage</keyword>
<reference evidence="14 15" key="1">
    <citation type="submission" date="2019-03" db="EMBL/GenBank/DDBJ databases">
        <title>Genomic Encyclopedia of Type Strains, Phase IV (KMG-IV): sequencing the most valuable type-strain genomes for metagenomic binning, comparative biology and taxonomic classification.</title>
        <authorList>
            <person name="Goeker M."/>
        </authorList>
    </citation>
    <scope>NUCLEOTIDE SEQUENCE [LARGE SCALE GENOMIC DNA]</scope>
    <source>
        <strain evidence="14 15">DSM 28697</strain>
    </source>
</reference>
<dbReference type="OrthoDB" id="9810648at2"/>
<keyword evidence="5" id="KW-0479">Metal-binding</keyword>
<dbReference type="GO" id="GO:0035539">
    <property type="term" value="F:8-oxo-7,8-dihydrodeoxyguanosine triphosphate pyrophosphatase activity"/>
    <property type="evidence" value="ECO:0007669"/>
    <property type="project" value="UniProtKB-EC"/>
</dbReference>
<organism evidence="14 15">
    <name type="scientific">Aureibacillus halotolerans</name>
    <dbReference type="NCBI Taxonomy" id="1508390"/>
    <lineage>
        <taxon>Bacteria</taxon>
        <taxon>Bacillati</taxon>
        <taxon>Bacillota</taxon>
        <taxon>Bacilli</taxon>
        <taxon>Bacillales</taxon>
        <taxon>Bacillaceae</taxon>
        <taxon>Aureibacillus</taxon>
    </lineage>
</organism>
<dbReference type="GO" id="GO:0008413">
    <property type="term" value="F:8-oxo-7,8-dihydroguanosine triphosphate pyrophosphatase activity"/>
    <property type="evidence" value="ECO:0007669"/>
    <property type="project" value="TreeGrafter"/>
</dbReference>
<evidence type="ECO:0000256" key="1">
    <source>
        <dbReference type="ARBA" id="ARBA00001946"/>
    </source>
</evidence>
<dbReference type="InterPro" id="IPR047127">
    <property type="entry name" value="MutT-like"/>
</dbReference>
<dbReference type="GO" id="GO:0006260">
    <property type="term" value="P:DNA replication"/>
    <property type="evidence" value="ECO:0007669"/>
    <property type="project" value="UniProtKB-KW"/>
</dbReference>
<comment type="caution">
    <text evidence="14">The sequence shown here is derived from an EMBL/GenBank/DDBJ whole genome shotgun (WGS) entry which is preliminary data.</text>
</comment>
<evidence type="ECO:0000256" key="8">
    <source>
        <dbReference type="ARBA" id="ARBA00022842"/>
    </source>
</evidence>
<proteinExistence type="inferred from homology"/>
<keyword evidence="8" id="KW-0460">Magnesium</keyword>
<dbReference type="PRINTS" id="PR00502">
    <property type="entry name" value="NUDIXFAMILY"/>
</dbReference>